<dbReference type="GO" id="GO:0031175">
    <property type="term" value="P:neuron projection development"/>
    <property type="evidence" value="ECO:0007669"/>
    <property type="project" value="TreeGrafter"/>
</dbReference>
<dbReference type="Proteomes" id="UP001044222">
    <property type="component" value="Unassembled WGS sequence"/>
</dbReference>
<accession>A0A9D3MQK0</accession>
<feature type="compositionally biased region" description="Low complexity" evidence="2">
    <location>
        <begin position="578"/>
        <end position="589"/>
    </location>
</feature>
<comment type="caution">
    <text evidence="4">The sequence shown here is derived from an EMBL/GenBank/DDBJ whole genome shotgun (WGS) entry which is preliminary data.</text>
</comment>
<feature type="region of interest" description="Disordered" evidence="2">
    <location>
        <begin position="616"/>
        <end position="637"/>
    </location>
</feature>
<reference evidence="4" key="1">
    <citation type="submission" date="2021-01" db="EMBL/GenBank/DDBJ databases">
        <title>A chromosome-scale assembly of European eel, Anguilla anguilla.</title>
        <authorList>
            <person name="Henkel C."/>
            <person name="Jong-Raadsen S.A."/>
            <person name="Dufour S."/>
            <person name="Weltzien F.-A."/>
            <person name="Palstra A.P."/>
            <person name="Pelster B."/>
            <person name="Spaink H.P."/>
            <person name="Van Den Thillart G.E."/>
            <person name="Jansen H."/>
            <person name="Zahm M."/>
            <person name="Klopp C."/>
            <person name="Cedric C."/>
            <person name="Louis A."/>
            <person name="Berthelot C."/>
            <person name="Parey E."/>
            <person name="Roest Crollius H."/>
            <person name="Montfort J."/>
            <person name="Robinson-Rechavi M."/>
            <person name="Bucao C."/>
            <person name="Bouchez O."/>
            <person name="Gislard M."/>
            <person name="Lluch J."/>
            <person name="Milhes M."/>
            <person name="Lampietro C."/>
            <person name="Lopez Roques C."/>
            <person name="Donnadieu C."/>
            <person name="Braasch I."/>
            <person name="Desvignes T."/>
            <person name="Postlethwait J."/>
            <person name="Bobe J."/>
            <person name="Guiguen Y."/>
            <person name="Dirks R."/>
        </authorList>
    </citation>
    <scope>NUCLEOTIDE SEQUENCE</scope>
    <source>
        <strain evidence="4">Tag_6206</strain>
        <tissue evidence="4">Liver</tissue>
    </source>
</reference>
<dbReference type="EMBL" id="JAFIRN010000003">
    <property type="protein sequence ID" value="KAG5852980.1"/>
    <property type="molecule type" value="Genomic_DNA"/>
</dbReference>
<proteinExistence type="predicted"/>
<organism evidence="4 5">
    <name type="scientific">Anguilla anguilla</name>
    <name type="common">European freshwater eel</name>
    <name type="synonym">Muraena anguilla</name>
    <dbReference type="NCBI Taxonomy" id="7936"/>
    <lineage>
        <taxon>Eukaryota</taxon>
        <taxon>Metazoa</taxon>
        <taxon>Chordata</taxon>
        <taxon>Craniata</taxon>
        <taxon>Vertebrata</taxon>
        <taxon>Euteleostomi</taxon>
        <taxon>Actinopterygii</taxon>
        <taxon>Neopterygii</taxon>
        <taxon>Teleostei</taxon>
        <taxon>Anguilliformes</taxon>
        <taxon>Anguillidae</taxon>
        <taxon>Anguilla</taxon>
    </lineage>
</organism>
<feature type="compositionally biased region" description="Polar residues" evidence="2">
    <location>
        <begin position="109"/>
        <end position="119"/>
    </location>
</feature>
<dbReference type="Pfam" id="PF15235">
    <property type="entry name" value="GRIN_C"/>
    <property type="match status" value="2"/>
</dbReference>
<dbReference type="InterPro" id="IPR032745">
    <property type="entry name" value="GRIN_C"/>
</dbReference>
<evidence type="ECO:0000313" key="5">
    <source>
        <dbReference type="Proteomes" id="UP001044222"/>
    </source>
</evidence>
<gene>
    <name evidence="4" type="ORF">ANANG_G00068270</name>
</gene>
<sequence>MHLQRRQGWGRRVCSHPCSLPPPPTPHHQHIQTQVSLETPSCHSVATSPMTPPQGSGDYFFPYSFRKAGLDSGELPQPLYRSVATAPMSPLTPTITVPESPCPEITVTRAGNGSSQQGPPQIAHGGIQKGVAPQVGGNTDMLIGGPRPAESNIKSTESIAPEGPSATTSSASGPTPGQETTERTRDQCVKPGADAGAGQPGPSLANHGTVCSVTPQGDTRERGSAPQLIELDTKASKVQSVDLGPQKSGGHATNRAEGVPNKYSGRGHCDLGEARQLTVEDFTFDDGQSHNAPAEGVSEKTAGLPSPLLSPAPPPPPHHHHIQTQVSLETPSCHSVATSPMTPPQGSGDYFFPYSFKKAGLDSGELPQPVYRSVATAPMSPLTPTVTVPQSPCPEITVMDVKGDVDGVTELGKVKAGDGQQEVVQAVRWDEKGMTWEVYGAAVEVEVLGTAIQKHLDKQGEEPGKQPPPLSPPVSPPLSPPPAPPVDPPSSPSPPTSSPPPPPDSPPASSPPPPAPHSPPASSSPPAPPRSPPEPVSVPSSNGGKVEGEGVASKPDVGDEVGVTSEPGTDGEPGVASEVGMSEKVGVEGEVGVTGEVGVVEEVDAAEDVAVVAEAGIGEEDVGGQEPEEKKRRRRNPFRAMFRNIRRPRCCSRTHAID</sequence>
<comment type="function">
    <text evidence="1">May be involved in neurite outgrowth.</text>
</comment>
<dbReference type="GO" id="GO:0005886">
    <property type="term" value="C:plasma membrane"/>
    <property type="evidence" value="ECO:0007669"/>
    <property type="project" value="TreeGrafter"/>
</dbReference>
<feature type="compositionally biased region" description="Pro residues" evidence="2">
    <location>
        <begin position="465"/>
        <end position="536"/>
    </location>
</feature>
<feature type="compositionally biased region" description="Low complexity" evidence="2">
    <location>
        <begin position="191"/>
        <end position="202"/>
    </location>
</feature>
<evidence type="ECO:0000313" key="4">
    <source>
        <dbReference type="EMBL" id="KAG5852980.1"/>
    </source>
</evidence>
<dbReference type="PRINTS" id="PR01217">
    <property type="entry name" value="PRICHEXTENSN"/>
</dbReference>
<name>A0A9D3MQK0_ANGAN</name>
<dbReference type="PANTHER" id="PTHR15718">
    <property type="entry name" value="G PROTEIN-REGULATED INDUCER OF NEURITE OUTGROWTH C-TERMINAL DOMAIN-CONTAINING PROTEIN"/>
    <property type="match status" value="1"/>
</dbReference>
<feature type="compositionally biased region" description="Low complexity" evidence="2">
    <location>
        <begin position="160"/>
        <end position="177"/>
    </location>
</feature>
<keyword evidence="5" id="KW-1185">Reference proteome</keyword>
<feature type="region of interest" description="Disordered" evidence="2">
    <location>
        <begin position="284"/>
        <end position="325"/>
    </location>
</feature>
<evidence type="ECO:0000259" key="3">
    <source>
        <dbReference type="Pfam" id="PF15235"/>
    </source>
</evidence>
<evidence type="ECO:0000256" key="2">
    <source>
        <dbReference type="SAM" id="MobiDB-lite"/>
    </source>
</evidence>
<feature type="region of interest" description="Disordered" evidence="2">
    <location>
        <begin position="107"/>
        <end position="222"/>
    </location>
</feature>
<dbReference type="InterPro" id="IPR026646">
    <property type="entry name" value="GPRIN2-like/GPRIN3"/>
</dbReference>
<feature type="domain" description="G protein-regulated inducer of neurite outgrowth C-terminal" evidence="3">
    <location>
        <begin position="626"/>
        <end position="655"/>
    </location>
</feature>
<feature type="region of interest" description="Disordered" evidence="2">
    <location>
        <begin position="241"/>
        <end position="268"/>
    </location>
</feature>
<evidence type="ECO:0000256" key="1">
    <source>
        <dbReference type="ARBA" id="ARBA00002358"/>
    </source>
</evidence>
<dbReference type="PANTHER" id="PTHR15718:SF7">
    <property type="entry name" value="G PROTEIN-REGULATED INDUCER OF NEURITE OUTGROWTH 1"/>
    <property type="match status" value="1"/>
</dbReference>
<feature type="domain" description="G protein-regulated inducer of neurite outgrowth C-terminal" evidence="3">
    <location>
        <begin position="413"/>
        <end position="469"/>
    </location>
</feature>
<feature type="region of interest" description="Disordered" evidence="2">
    <location>
        <begin position="458"/>
        <end position="589"/>
    </location>
</feature>
<protein>
    <recommendedName>
        <fullName evidence="3">G protein-regulated inducer of neurite outgrowth C-terminal domain-containing protein</fullName>
    </recommendedName>
</protein>
<dbReference type="AlphaFoldDB" id="A0A9D3MQK0"/>